<dbReference type="PROSITE" id="PS51900">
    <property type="entry name" value="CB"/>
    <property type="match status" value="1"/>
</dbReference>
<organism evidence="15 16">
    <name type="scientific">Calderihabitans maritimus</name>
    <dbReference type="NCBI Taxonomy" id="1246530"/>
    <lineage>
        <taxon>Bacteria</taxon>
        <taxon>Bacillati</taxon>
        <taxon>Bacillota</taxon>
        <taxon>Clostridia</taxon>
        <taxon>Neomoorellales</taxon>
        <taxon>Calderihabitantaceae</taxon>
        <taxon>Calderihabitans</taxon>
    </lineage>
</organism>
<dbReference type="Gene3D" id="1.10.150.130">
    <property type="match status" value="1"/>
</dbReference>
<evidence type="ECO:0000256" key="11">
    <source>
        <dbReference type="HAMAP-Rule" id="MF_01808"/>
    </source>
</evidence>
<evidence type="ECO:0000256" key="4">
    <source>
        <dbReference type="ARBA" id="ARBA00022490"/>
    </source>
</evidence>
<evidence type="ECO:0000256" key="10">
    <source>
        <dbReference type="ARBA" id="ARBA00023306"/>
    </source>
</evidence>
<dbReference type="InterPro" id="IPR011932">
    <property type="entry name" value="Recomb_XerD"/>
</dbReference>
<dbReference type="PROSITE" id="PS51898">
    <property type="entry name" value="TYR_RECOMBINASE"/>
    <property type="match status" value="1"/>
</dbReference>
<dbReference type="Pfam" id="PF02899">
    <property type="entry name" value="Phage_int_SAM_1"/>
    <property type="match status" value="1"/>
</dbReference>
<name>A0A1Z5HY79_9FIRM</name>
<dbReference type="InterPro" id="IPR023009">
    <property type="entry name" value="Tyrosine_recombinase_XerC/XerD"/>
</dbReference>
<dbReference type="PANTHER" id="PTHR30349:SF77">
    <property type="entry name" value="TYROSINE RECOMBINASE XERC"/>
    <property type="match status" value="1"/>
</dbReference>
<keyword evidence="5 11" id="KW-0132">Cell division</keyword>
<dbReference type="InterPro" id="IPR050090">
    <property type="entry name" value="Tyrosine_recombinase_XerCD"/>
</dbReference>
<dbReference type="InterPro" id="IPR044068">
    <property type="entry name" value="CB"/>
</dbReference>
<dbReference type="GO" id="GO:0006313">
    <property type="term" value="P:DNA transposition"/>
    <property type="evidence" value="ECO:0007669"/>
    <property type="project" value="UniProtKB-UniRule"/>
</dbReference>
<sequence length="307" mass="35915">MVMLVDGKETADFLERFLFYLQVEKNASKHTVEAYRRDIMQFIEFVKDDLAGNSFLDYRHLRRYLSHLHRQGLSRSSMARKLSALRSFFRYLCREQIIEYNPAARVTTPRLEKRLPSFLYYPELLRLLEAPDCSTPLGIRDRALLETLYATGIRVSELVGLNEEDVDIFLGYARVCGKGSKERIVPIGSEAAEWLKRYKEVVRGKLLQDEQTRALFLNRQGRRITVRGVRYILDKYVRKVSLGEKVSPHTLRHCFATHLLERGADLRVVQELLGHVKLSTTQVYTHVTKNRLREVYLQAHPRARMEE</sequence>
<dbReference type="InterPro" id="IPR002104">
    <property type="entry name" value="Integrase_catalytic"/>
</dbReference>
<comment type="similarity">
    <text evidence="2 11">Belongs to the 'phage' integrase family. XerC subfamily.</text>
</comment>
<dbReference type="PANTHER" id="PTHR30349">
    <property type="entry name" value="PHAGE INTEGRASE-RELATED"/>
    <property type="match status" value="1"/>
</dbReference>
<evidence type="ECO:0000256" key="5">
    <source>
        <dbReference type="ARBA" id="ARBA00022618"/>
    </source>
</evidence>
<dbReference type="InterPro" id="IPR010998">
    <property type="entry name" value="Integrase_recombinase_N"/>
</dbReference>
<dbReference type="GO" id="GO:0005737">
    <property type="term" value="C:cytoplasm"/>
    <property type="evidence" value="ECO:0007669"/>
    <property type="project" value="UniProtKB-SubCell"/>
</dbReference>
<comment type="caution">
    <text evidence="15">The sequence shown here is derived from an EMBL/GenBank/DDBJ whole genome shotgun (WGS) entry which is preliminary data.</text>
</comment>
<dbReference type="CDD" id="cd00798">
    <property type="entry name" value="INT_XerDC_C"/>
    <property type="match status" value="1"/>
</dbReference>
<dbReference type="GO" id="GO:0009037">
    <property type="term" value="F:tyrosine-based site-specific recombinase activity"/>
    <property type="evidence" value="ECO:0007669"/>
    <property type="project" value="UniProtKB-UniRule"/>
</dbReference>
<comment type="subunit">
    <text evidence="11">Forms a cyclic heterotetrameric complex composed of two molecules of XerC and two molecules of XerD.</text>
</comment>
<dbReference type="EMBL" id="BDGJ01000215">
    <property type="protein sequence ID" value="GAW94327.1"/>
    <property type="molecule type" value="Genomic_DNA"/>
</dbReference>
<dbReference type="NCBIfam" id="NF001399">
    <property type="entry name" value="PRK00283.1"/>
    <property type="match status" value="1"/>
</dbReference>
<dbReference type="NCBIfam" id="NF040815">
    <property type="entry name" value="recomb_XerA_Arch"/>
    <property type="match status" value="1"/>
</dbReference>
<accession>A0A1Z5HY79</accession>
<dbReference type="GO" id="GO:0003677">
    <property type="term" value="F:DNA binding"/>
    <property type="evidence" value="ECO:0007669"/>
    <property type="project" value="UniProtKB-UniRule"/>
</dbReference>
<evidence type="ECO:0000256" key="7">
    <source>
        <dbReference type="ARBA" id="ARBA00022908"/>
    </source>
</evidence>
<gene>
    <name evidence="11" type="primary">xerC</name>
    <name evidence="15" type="ORF">KKC1_34360</name>
</gene>
<feature type="active site" evidence="11">
    <location>
        <position position="275"/>
    </location>
</feature>
<dbReference type="InterPro" id="IPR013762">
    <property type="entry name" value="Integrase-like_cat_sf"/>
</dbReference>
<dbReference type="InterPro" id="IPR011931">
    <property type="entry name" value="Recomb_XerC"/>
</dbReference>
<keyword evidence="10 11" id="KW-0131">Cell cycle</keyword>
<feature type="active site" description="O-(3'-phospho-DNA)-tyrosine intermediate" evidence="11">
    <location>
        <position position="284"/>
    </location>
</feature>
<dbReference type="GO" id="GO:0051301">
    <property type="term" value="P:cell division"/>
    <property type="evidence" value="ECO:0007669"/>
    <property type="project" value="UniProtKB-UniRule"/>
</dbReference>
<feature type="active site" evidence="11">
    <location>
        <position position="178"/>
    </location>
</feature>
<feature type="domain" description="Core-binding (CB)" evidence="14">
    <location>
        <begin position="8"/>
        <end position="93"/>
    </location>
</feature>
<evidence type="ECO:0000313" key="15">
    <source>
        <dbReference type="EMBL" id="GAW94327.1"/>
    </source>
</evidence>
<comment type="subcellular location">
    <subcellularLocation>
        <location evidence="1 11">Cytoplasm</location>
    </subcellularLocation>
</comment>
<evidence type="ECO:0000256" key="6">
    <source>
        <dbReference type="ARBA" id="ARBA00022829"/>
    </source>
</evidence>
<keyword evidence="6 11" id="KW-0159">Chromosome partition</keyword>
<protein>
    <recommendedName>
        <fullName evidence="11 12">Tyrosine recombinase XerC</fullName>
    </recommendedName>
</protein>
<evidence type="ECO:0000256" key="3">
    <source>
        <dbReference type="ARBA" id="ARBA00010450"/>
    </source>
</evidence>
<evidence type="ECO:0000256" key="12">
    <source>
        <dbReference type="NCBIfam" id="TIGR02224"/>
    </source>
</evidence>
<keyword evidence="4 11" id="KW-0963">Cytoplasm</keyword>
<keyword evidence="9 11" id="KW-0233">DNA recombination</keyword>
<feature type="active site" evidence="11">
    <location>
        <position position="252"/>
    </location>
</feature>
<evidence type="ECO:0000256" key="2">
    <source>
        <dbReference type="ARBA" id="ARBA00006657"/>
    </source>
</evidence>
<comment type="similarity">
    <text evidence="3">Belongs to the 'phage' integrase family. XerD subfamily.</text>
</comment>
<evidence type="ECO:0000259" key="14">
    <source>
        <dbReference type="PROSITE" id="PS51900"/>
    </source>
</evidence>
<dbReference type="RefSeq" id="WP_238134334.1">
    <property type="nucleotide sequence ID" value="NZ_BDGJ01000215.1"/>
</dbReference>
<feature type="active site" evidence="11">
    <location>
        <position position="249"/>
    </location>
</feature>
<keyword evidence="7 11" id="KW-0229">DNA integration</keyword>
<proteinExistence type="inferred from homology"/>
<dbReference type="InterPro" id="IPR004107">
    <property type="entry name" value="Integrase_SAM-like_N"/>
</dbReference>
<dbReference type="Pfam" id="PF00589">
    <property type="entry name" value="Phage_integrase"/>
    <property type="match status" value="1"/>
</dbReference>
<feature type="active site" evidence="11">
    <location>
        <position position="154"/>
    </location>
</feature>
<dbReference type="AlphaFoldDB" id="A0A1Z5HY79"/>
<reference evidence="16" key="1">
    <citation type="journal article" date="2017" name="Appl. Environ. Microbiol.">
        <title>Genomic Analysis of Calderihabitans maritimus KKC1, a Thermophilic, Hydrogenogenic, Carboxydotrophic Bacterium Isolated from Marine Sediment.</title>
        <authorList>
            <person name="Omae K."/>
            <person name="Yoneda Y."/>
            <person name="Fukuyama Y."/>
            <person name="Yoshida T."/>
            <person name="Sako Y."/>
        </authorList>
    </citation>
    <scope>NUCLEOTIDE SEQUENCE [LARGE SCALE GENOMIC DNA]</scope>
    <source>
        <strain evidence="16">KKC1</strain>
    </source>
</reference>
<feature type="domain" description="Tyr recombinase" evidence="13">
    <location>
        <begin position="114"/>
        <end position="297"/>
    </location>
</feature>
<keyword evidence="8 11" id="KW-0238">DNA-binding</keyword>
<dbReference type="HAMAP" id="MF_01808">
    <property type="entry name" value="Recomb_XerC_XerD"/>
    <property type="match status" value="1"/>
</dbReference>
<dbReference type="Gene3D" id="1.10.443.10">
    <property type="entry name" value="Intergrase catalytic core"/>
    <property type="match status" value="1"/>
</dbReference>
<evidence type="ECO:0000256" key="8">
    <source>
        <dbReference type="ARBA" id="ARBA00023125"/>
    </source>
</evidence>
<dbReference type="NCBIfam" id="TIGR02224">
    <property type="entry name" value="recomb_XerC"/>
    <property type="match status" value="1"/>
</dbReference>
<dbReference type="GO" id="GO:0007059">
    <property type="term" value="P:chromosome segregation"/>
    <property type="evidence" value="ECO:0007669"/>
    <property type="project" value="UniProtKB-UniRule"/>
</dbReference>
<comment type="function">
    <text evidence="11">Site-specific tyrosine recombinase, which acts by catalyzing the cutting and rejoining of the recombining DNA molecules. The XerC-XerD complex is essential to convert dimers of the bacterial chromosome into monomers to permit their segregation at cell division. It also contributes to the segregational stability of plasmids.</text>
</comment>
<dbReference type="SUPFAM" id="SSF56349">
    <property type="entry name" value="DNA breaking-rejoining enzymes"/>
    <property type="match status" value="1"/>
</dbReference>
<evidence type="ECO:0000256" key="1">
    <source>
        <dbReference type="ARBA" id="ARBA00004496"/>
    </source>
</evidence>
<evidence type="ECO:0000256" key="9">
    <source>
        <dbReference type="ARBA" id="ARBA00023172"/>
    </source>
</evidence>
<dbReference type="NCBIfam" id="TIGR02225">
    <property type="entry name" value="recomb_XerD"/>
    <property type="match status" value="1"/>
</dbReference>
<dbReference type="Proteomes" id="UP000197032">
    <property type="component" value="Unassembled WGS sequence"/>
</dbReference>
<evidence type="ECO:0000259" key="13">
    <source>
        <dbReference type="PROSITE" id="PS51898"/>
    </source>
</evidence>
<evidence type="ECO:0000313" key="16">
    <source>
        <dbReference type="Proteomes" id="UP000197032"/>
    </source>
</evidence>
<keyword evidence="16" id="KW-1185">Reference proteome</keyword>
<dbReference type="InterPro" id="IPR011010">
    <property type="entry name" value="DNA_brk_join_enz"/>
</dbReference>